<accession>A0A8S0X646</accession>
<comment type="similarity">
    <text evidence="1">Belongs to the RelE toxin family.</text>
</comment>
<protein>
    <submittedName>
        <fullName evidence="3">ParE toxin of type II toxin-antitoxin system, parDE</fullName>
    </submittedName>
    <submittedName>
        <fullName evidence="4">Plasmid stabilisation system protein</fullName>
    </submittedName>
</protein>
<dbReference type="Proteomes" id="UP000836597">
    <property type="component" value="Chromosome"/>
</dbReference>
<dbReference type="KEGG" id="aacx:DEACI_2873"/>
<evidence type="ECO:0000256" key="2">
    <source>
        <dbReference type="ARBA" id="ARBA00022649"/>
    </source>
</evidence>
<dbReference type="Pfam" id="PF05016">
    <property type="entry name" value="ParE_toxin"/>
    <property type="match status" value="1"/>
</dbReference>
<dbReference type="Proteomes" id="UP001071230">
    <property type="component" value="Unassembled WGS sequence"/>
</dbReference>
<evidence type="ECO:0000313" key="5">
    <source>
        <dbReference type="Proteomes" id="UP001071230"/>
    </source>
</evidence>
<dbReference type="InterPro" id="IPR035093">
    <property type="entry name" value="RelE/ParE_toxin_dom_sf"/>
</dbReference>
<keyword evidence="2" id="KW-1277">Toxin-antitoxin system</keyword>
<dbReference type="Gene3D" id="3.30.2310.20">
    <property type="entry name" value="RelE-like"/>
    <property type="match status" value="1"/>
</dbReference>
<dbReference type="EMBL" id="LR746496">
    <property type="protein sequence ID" value="CAA7602200.1"/>
    <property type="molecule type" value="Genomic_DNA"/>
</dbReference>
<dbReference type="PANTHER" id="PTHR33755:SF5">
    <property type="entry name" value="TYPE II TOXIN-ANTITOXIN SYSTEM RELE_PARE FAMILY TOXIN"/>
    <property type="match status" value="1"/>
</dbReference>
<dbReference type="PANTHER" id="PTHR33755">
    <property type="entry name" value="TOXIN PARE1-RELATED"/>
    <property type="match status" value="1"/>
</dbReference>
<evidence type="ECO:0000313" key="3">
    <source>
        <dbReference type="EMBL" id="CAA7602200.1"/>
    </source>
</evidence>
<proteinExistence type="inferred from homology"/>
<name>A0A8S0X646_9FIRM</name>
<gene>
    <name evidence="3" type="ORF">DEACI_2873</name>
    <name evidence="4" type="ORF">DEACI_3236</name>
</gene>
<dbReference type="AlphaFoldDB" id="A0A8S0X646"/>
<dbReference type="InterPro" id="IPR051803">
    <property type="entry name" value="TA_system_RelE-like_toxin"/>
</dbReference>
<reference evidence="4" key="1">
    <citation type="submission" date="2014-11" db="EMBL/GenBank/DDBJ databases">
        <authorList>
            <person name="Hornung B.V."/>
        </authorList>
    </citation>
    <scope>NUCLEOTIDE SEQUENCE</scope>
    <source>
        <strain evidence="4">INE</strain>
    </source>
</reference>
<keyword evidence="5" id="KW-1185">Reference proteome</keyword>
<dbReference type="EMBL" id="CDGJ01000092">
    <property type="protein sequence ID" value="CEJ08756.1"/>
    <property type="molecule type" value="Genomic_DNA"/>
</dbReference>
<organism evidence="3">
    <name type="scientific">Acididesulfobacillus acetoxydans</name>
    <dbReference type="NCBI Taxonomy" id="1561005"/>
    <lineage>
        <taxon>Bacteria</taxon>
        <taxon>Bacillati</taxon>
        <taxon>Bacillota</taxon>
        <taxon>Clostridia</taxon>
        <taxon>Eubacteriales</taxon>
        <taxon>Peptococcaceae</taxon>
        <taxon>Acididesulfobacillus</taxon>
    </lineage>
</organism>
<dbReference type="InterPro" id="IPR007712">
    <property type="entry name" value="RelE/ParE_toxin"/>
</dbReference>
<evidence type="ECO:0000313" key="4">
    <source>
        <dbReference type="EMBL" id="CEJ08756.1"/>
    </source>
</evidence>
<sequence>MLQIAREDMVEIYLYIAADSPKAALDLAEKVAGKIDTLADFPLIGKIVPDTELAKQEYRMLMIDGYIAFYKVVGDKVVVYRVLNAARNYPDL</sequence>
<reference evidence="3" key="2">
    <citation type="submission" date="2020-01" db="EMBL/GenBank/DDBJ databases">
        <authorList>
            <person name="Hornung B."/>
        </authorList>
    </citation>
    <scope>NUCLEOTIDE SEQUENCE</scope>
    <source>
        <strain evidence="3">PacBioINE</strain>
    </source>
</reference>
<evidence type="ECO:0000256" key="1">
    <source>
        <dbReference type="ARBA" id="ARBA00006226"/>
    </source>
</evidence>